<evidence type="ECO:0000313" key="3">
    <source>
        <dbReference type="WBParaSite" id="nRc.2.0.1.t30720-RA"/>
    </source>
</evidence>
<sequence>MTLLQRFEVGQERSCSVIAACTETYDFLKDAGGVFVGVPPVPHSDEVYFEVKMGGTCNDTHNCRAAFAICINKTCTCRHEKIMGSATGEIEVVAFLLDIILSSSFLGTKCSKKIPKHIWMTMQCMLNSTAAKTVCDEMMLLSQLRLNPAQFNKNMFNRRTAHSKSTAKIVQMEINSFPN</sequence>
<proteinExistence type="predicted"/>
<reference evidence="3" key="1">
    <citation type="submission" date="2022-11" db="UniProtKB">
        <authorList>
            <consortium name="WormBaseParasite"/>
        </authorList>
    </citation>
    <scope>IDENTIFICATION</scope>
</reference>
<dbReference type="WBParaSite" id="nRc.2.0.1.t30720-RA">
    <property type="protein sequence ID" value="nRc.2.0.1.t30720-RA"/>
    <property type="gene ID" value="nRc.2.0.1.g30720"/>
</dbReference>
<name>A0A915JWB9_ROMCU</name>
<keyword evidence="2" id="KW-1185">Reference proteome</keyword>
<dbReference type="InterPro" id="IPR006149">
    <property type="entry name" value="EB_dom"/>
</dbReference>
<evidence type="ECO:0000313" key="2">
    <source>
        <dbReference type="Proteomes" id="UP000887565"/>
    </source>
</evidence>
<dbReference type="AlphaFoldDB" id="A0A915JWB9"/>
<accession>A0A915JWB9</accession>
<dbReference type="Proteomes" id="UP000887565">
    <property type="component" value="Unplaced"/>
</dbReference>
<evidence type="ECO:0000259" key="1">
    <source>
        <dbReference type="Pfam" id="PF01683"/>
    </source>
</evidence>
<dbReference type="Pfam" id="PF01683">
    <property type="entry name" value="EB"/>
    <property type="match status" value="1"/>
</dbReference>
<feature type="domain" description="EB" evidence="1">
    <location>
        <begin position="50"/>
        <end position="81"/>
    </location>
</feature>
<protein>
    <recommendedName>
        <fullName evidence="1">EB domain-containing protein</fullName>
    </recommendedName>
</protein>
<organism evidence="2 3">
    <name type="scientific">Romanomermis culicivorax</name>
    <name type="common">Nematode worm</name>
    <dbReference type="NCBI Taxonomy" id="13658"/>
    <lineage>
        <taxon>Eukaryota</taxon>
        <taxon>Metazoa</taxon>
        <taxon>Ecdysozoa</taxon>
        <taxon>Nematoda</taxon>
        <taxon>Enoplea</taxon>
        <taxon>Dorylaimia</taxon>
        <taxon>Mermithida</taxon>
        <taxon>Mermithoidea</taxon>
        <taxon>Mermithidae</taxon>
        <taxon>Romanomermis</taxon>
    </lineage>
</organism>